<dbReference type="PANTHER" id="PTHR31462:SF5">
    <property type="entry name" value="ENDOSOMAL_LYSOSOMAL PROTON CHANNEL TMEM175"/>
    <property type="match status" value="1"/>
</dbReference>
<keyword evidence="9" id="KW-0406">Ion transport</keyword>
<evidence type="ECO:0000256" key="11">
    <source>
        <dbReference type="ARBA" id="ARBA00023303"/>
    </source>
</evidence>
<proteinExistence type="inferred from homology"/>
<evidence type="ECO:0000256" key="8">
    <source>
        <dbReference type="ARBA" id="ARBA00022989"/>
    </source>
</evidence>
<comment type="catalytic activity">
    <reaction evidence="12">
        <text>K(+)(in) = K(+)(out)</text>
        <dbReference type="Rhea" id="RHEA:29463"/>
        <dbReference type="ChEBI" id="CHEBI:29103"/>
    </reaction>
</comment>
<dbReference type="Proteomes" id="UP000749040">
    <property type="component" value="Unassembled WGS sequence"/>
</dbReference>
<dbReference type="EMBL" id="JADKYB010000001">
    <property type="protein sequence ID" value="MBM9503301.1"/>
    <property type="molecule type" value="Genomic_DNA"/>
</dbReference>
<feature type="transmembrane region" description="Helical" evidence="13">
    <location>
        <begin position="102"/>
        <end position="122"/>
    </location>
</feature>
<keyword evidence="15" id="KW-1185">Reference proteome</keyword>
<keyword evidence="5 13" id="KW-0812">Transmembrane</keyword>
<evidence type="ECO:0000256" key="1">
    <source>
        <dbReference type="ARBA" id="ARBA00004141"/>
    </source>
</evidence>
<evidence type="ECO:0000256" key="6">
    <source>
        <dbReference type="ARBA" id="ARBA00022826"/>
    </source>
</evidence>
<reference evidence="14 15" key="1">
    <citation type="submission" date="2021-01" db="EMBL/GenBank/DDBJ databases">
        <title>Streptomyces acididurans sp. nov., isolated from a peat swamp forest soil.</title>
        <authorList>
            <person name="Chantavorakit T."/>
            <person name="Duangmal K."/>
        </authorList>
    </citation>
    <scope>NUCLEOTIDE SEQUENCE [LARGE SCALE GENOMIC DNA]</scope>
    <source>
        <strain evidence="14 15">KK5PA1</strain>
    </source>
</reference>
<evidence type="ECO:0000256" key="2">
    <source>
        <dbReference type="ARBA" id="ARBA00006920"/>
    </source>
</evidence>
<evidence type="ECO:0000256" key="3">
    <source>
        <dbReference type="ARBA" id="ARBA00022448"/>
    </source>
</evidence>
<keyword evidence="10 13" id="KW-0472">Membrane</keyword>
<feature type="transmembrane region" description="Helical" evidence="13">
    <location>
        <begin position="66"/>
        <end position="82"/>
    </location>
</feature>
<evidence type="ECO:0000256" key="12">
    <source>
        <dbReference type="ARBA" id="ARBA00034430"/>
    </source>
</evidence>
<evidence type="ECO:0000256" key="5">
    <source>
        <dbReference type="ARBA" id="ARBA00022692"/>
    </source>
</evidence>
<evidence type="ECO:0000256" key="7">
    <source>
        <dbReference type="ARBA" id="ARBA00022958"/>
    </source>
</evidence>
<feature type="transmembrane region" description="Helical" evidence="13">
    <location>
        <begin position="28"/>
        <end position="46"/>
    </location>
</feature>
<keyword evidence="4" id="KW-0633">Potassium transport</keyword>
<organism evidence="14 15">
    <name type="scientific">Actinacidiphila acididurans</name>
    <dbReference type="NCBI Taxonomy" id="2784346"/>
    <lineage>
        <taxon>Bacteria</taxon>
        <taxon>Bacillati</taxon>
        <taxon>Actinomycetota</taxon>
        <taxon>Actinomycetes</taxon>
        <taxon>Kitasatosporales</taxon>
        <taxon>Streptomycetaceae</taxon>
        <taxon>Actinacidiphila</taxon>
    </lineage>
</organism>
<feature type="transmembrane region" description="Helical" evidence="13">
    <location>
        <begin position="183"/>
        <end position="208"/>
    </location>
</feature>
<dbReference type="InterPro" id="IPR010617">
    <property type="entry name" value="TMEM175-like"/>
</dbReference>
<evidence type="ECO:0000313" key="15">
    <source>
        <dbReference type="Proteomes" id="UP000749040"/>
    </source>
</evidence>
<protein>
    <submittedName>
        <fullName evidence="14">DUF1211 domain-containing protein</fullName>
    </submittedName>
</protein>
<name>A0ABS2TIX9_9ACTN</name>
<comment type="caution">
    <text evidence="14">The sequence shown here is derived from an EMBL/GenBank/DDBJ whole genome shotgun (WGS) entry which is preliminary data.</text>
</comment>
<keyword evidence="7" id="KW-0630">Potassium</keyword>
<dbReference type="RefSeq" id="WP_205355159.1">
    <property type="nucleotide sequence ID" value="NZ_JADKYB010000001.1"/>
</dbReference>
<dbReference type="PANTHER" id="PTHR31462">
    <property type="entry name" value="ENDOSOMAL/LYSOSOMAL POTASSIUM CHANNEL TMEM175"/>
    <property type="match status" value="1"/>
</dbReference>
<comment type="subcellular location">
    <subcellularLocation>
        <location evidence="1">Membrane</location>
        <topology evidence="1">Multi-pass membrane protein</topology>
    </subcellularLocation>
</comment>
<keyword evidence="6" id="KW-0631">Potassium channel</keyword>
<evidence type="ECO:0000256" key="13">
    <source>
        <dbReference type="SAM" id="Phobius"/>
    </source>
</evidence>
<comment type="similarity">
    <text evidence="2">Belongs to the TMEM175 family.</text>
</comment>
<keyword evidence="3" id="KW-0813">Transport</keyword>
<keyword evidence="11" id="KW-0407">Ion channel</keyword>
<evidence type="ECO:0000256" key="10">
    <source>
        <dbReference type="ARBA" id="ARBA00023136"/>
    </source>
</evidence>
<evidence type="ECO:0000313" key="14">
    <source>
        <dbReference type="EMBL" id="MBM9503301.1"/>
    </source>
</evidence>
<dbReference type="Pfam" id="PF06736">
    <property type="entry name" value="TMEM175"/>
    <property type="match status" value="1"/>
</dbReference>
<accession>A0ABS2TIX9</accession>
<sequence length="228" mass="24709">MTDGSRPPGPSRRAAARFTRSDTSRAEAFSDGVFAIAVTILVLGLATPPHRSGALGHALARQWPAYIGYVASFGYVAVIWLNHHQTFVRIRSMDRGLQATNLALLFTTAAIPFPTGVLADALREDVSGTDSRVAVLLYAGIATAMCMSWALLFHYLGRHSELLHSDVEPEFTRDGVVRSFCGVVIYALAGVLGYFITPLIALAGFILLPPFYFVSIEGVPGRWQRPGD</sequence>
<feature type="transmembrane region" description="Helical" evidence="13">
    <location>
        <begin position="134"/>
        <end position="156"/>
    </location>
</feature>
<keyword evidence="8 13" id="KW-1133">Transmembrane helix</keyword>
<gene>
    <name evidence="14" type="ORF">ITX44_01910</name>
</gene>
<evidence type="ECO:0000256" key="4">
    <source>
        <dbReference type="ARBA" id="ARBA00022538"/>
    </source>
</evidence>
<evidence type="ECO:0000256" key="9">
    <source>
        <dbReference type="ARBA" id="ARBA00023065"/>
    </source>
</evidence>